<dbReference type="Proteomes" id="UP000078263">
    <property type="component" value="Chromosome"/>
</dbReference>
<dbReference type="PANTHER" id="PTHR45694">
    <property type="entry name" value="GLUTAREDOXIN 2"/>
    <property type="match status" value="1"/>
</dbReference>
<dbReference type="STRING" id="1112.A9D12_12475"/>
<dbReference type="PROSITE" id="PS51354">
    <property type="entry name" value="GLUTAREDOXIN_2"/>
    <property type="match status" value="1"/>
</dbReference>
<evidence type="ECO:0000256" key="2">
    <source>
        <dbReference type="ARBA" id="ARBA00007787"/>
    </source>
</evidence>
<comment type="function">
    <text evidence="1 7">Has a glutathione-disulfide oxidoreductase activity in the presence of NADPH and glutathione reductase. Reduces low molecular weight disulfides and proteins.</text>
</comment>
<evidence type="ECO:0000313" key="10">
    <source>
        <dbReference type="Proteomes" id="UP000078263"/>
    </source>
</evidence>
<dbReference type="Pfam" id="PF00462">
    <property type="entry name" value="Glutaredoxin"/>
    <property type="match status" value="1"/>
</dbReference>
<dbReference type="NCBIfam" id="TIGR02181">
    <property type="entry name" value="GRX_bact"/>
    <property type="match status" value="1"/>
</dbReference>
<dbReference type="KEGG" id="pns:A9D12_12475"/>
<keyword evidence="3 7" id="KW-0813">Transport</keyword>
<dbReference type="GO" id="GO:0015038">
    <property type="term" value="F:glutathione disulfide oxidoreductase activity"/>
    <property type="evidence" value="ECO:0007669"/>
    <property type="project" value="UniProtKB-UniRule"/>
</dbReference>
<keyword evidence="5" id="KW-1015">Disulfide bond</keyword>
<keyword evidence="7" id="KW-0963">Cytoplasm</keyword>
<evidence type="ECO:0000256" key="5">
    <source>
        <dbReference type="ARBA" id="ARBA00023157"/>
    </source>
</evidence>
<dbReference type="GO" id="GO:0034599">
    <property type="term" value="P:cellular response to oxidative stress"/>
    <property type="evidence" value="ECO:0007669"/>
    <property type="project" value="TreeGrafter"/>
</dbReference>
<dbReference type="InterPro" id="IPR011767">
    <property type="entry name" value="GLR_AS"/>
</dbReference>
<dbReference type="InterPro" id="IPR036249">
    <property type="entry name" value="Thioredoxin-like_sf"/>
</dbReference>
<reference evidence="9 10" key="1">
    <citation type="submission" date="2016-05" db="EMBL/GenBank/DDBJ databases">
        <title>Compelete Genome Sequence of Bacteriochlorophyll-Synthesizing Bacterium Porphyrobacter neustonensis DSM 9434.</title>
        <authorList>
            <person name="Shi X.-L."/>
            <person name="Wu Y.-H."/>
            <person name="Cheng H."/>
            <person name="Xu L."/>
            <person name="Zhang X.-Q."/>
            <person name="Wang C.-S."/>
            <person name="Xu X.-W."/>
        </authorList>
    </citation>
    <scope>NUCLEOTIDE SEQUENCE [LARGE SCALE GENOMIC DNA]</scope>
    <source>
        <strain evidence="9 10">DSM 9434</strain>
    </source>
</reference>
<evidence type="ECO:0000259" key="8">
    <source>
        <dbReference type="Pfam" id="PF00462"/>
    </source>
</evidence>
<dbReference type="Gene3D" id="3.40.30.10">
    <property type="entry name" value="Glutaredoxin"/>
    <property type="match status" value="1"/>
</dbReference>
<dbReference type="SUPFAM" id="SSF52833">
    <property type="entry name" value="Thioredoxin-like"/>
    <property type="match status" value="1"/>
</dbReference>
<dbReference type="GO" id="GO:0045454">
    <property type="term" value="P:cell redox homeostasis"/>
    <property type="evidence" value="ECO:0007669"/>
    <property type="project" value="InterPro"/>
</dbReference>
<dbReference type="OrthoDB" id="9814618at2"/>
<dbReference type="EMBL" id="CP016033">
    <property type="protein sequence ID" value="ANK13620.1"/>
    <property type="molecule type" value="Genomic_DNA"/>
</dbReference>
<dbReference type="GO" id="GO:0005737">
    <property type="term" value="C:cytoplasm"/>
    <property type="evidence" value="ECO:0007669"/>
    <property type="project" value="TreeGrafter"/>
</dbReference>
<evidence type="ECO:0000256" key="4">
    <source>
        <dbReference type="ARBA" id="ARBA00022982"/>
    </source>
</evidence>
<dbReference type="CDD" id="cd03418">
    <property type="entry name" value="GRX_GRXb_1_3_like"/>
    <property type="match status" value="1"/>
</dbReference>
<dbReference type="InterPro" id="IPR014025">
    <property type="entry name" value="Glutaredoxin_subgr"/>
</dbReference>
<gene>
    <name evidence="9" type="ORF">A9D12_12475</name>
</gene>
<dbReference type="InterPro" id="IPR011900">
    <property type="entry name" value="GRX_bact"/>
</dbReference>
<evidence type="ECO:0000256" key="1">
    <source>
        <dbReference type="ARBA" id="ARBA00002549"/>
    </source>
</evidence>
<evidence type="ECO:0000256" key="3">
    <source>
        <dbReference type="ARBA" id="ARBA00022448"/>
    </source>
</evidence>
<organism evidence="9 10">
    <name type="scientific">Erythrobacter neustonensis</name>
    <dbReference type="NCBI Taxonomy" id="1112"/>
    <lineage>
        <taxon>Bacteria</taxon>
        <taxon>Pseudomonadati</taxon>
        <taxon>Pseudomonadota</taxon>
        <taxon>Alphaproteobacteria</taxon>
        <taxon>Sphingomonadales</taxon>
        <taxon>Erythrobacteraceae</taxon>
        <taxon>Erythrobacter/Porphyrobacter group</taxon>
        <taxon>Erythrobacter</taxon>
    </lineage>
</organism>
<protein>
    <recommendedName>
        <fullName evidence="7">Glutaredoxin</fullName>
    </recommendedName>
</protein>
<proteinExistence type="inferred from homology"/>
<dbReference type="PRINTS" id="PR00160">
    <property type="entry name" value="GLUTAREDOXIN"/>
</dbReference>
<dbReference type="PANTHER" id="PTHR45694:SF18">
    <property type="entry name" value="GLUTAREDOXIN-1-RELATED"/>
    <property type="match status" value="1"/>
</dbReference>
<dbReference type="PROSITE" id="PS00195">
    <property type="entry name" value="GLUTAREDOXIN_1"/>
    <property type="match status" value="1"/>
</dbReference>
<feature type="domain" description="Glutaredoxin" evidence="8">
    <location>
        <begin position="7"/>
        <end position="66"/>
    </location>
</feature>
<dbReference type="RefSeq" id="WP_068352313.1">
    <property type="nucleotide sequence ID" value="NZ_CP016033.1"/>
</dbReference>
<dbReference type="AlphaFoldDB" id="A0A192D683"/>
<keyword evidence="10" id="KW-1185">Reference proteome</keyword>
<dbReference type="InterPro" id="IPR002109">
    <property type="entry name" value="Glutaredoxin"/>
</dbReference>
<name>A0A192D683_9SPHN</name>
<keyword evidence="4 7" id="KW-0249">Electron transport</keyword>
<sequence>MAAPQIDIYTKFACPYCVRAKRLLSEKGATFTEHDITMGGAKRDEMLARAPNAMTVPQIFIGDTHVGGSDDLAALERAGKLDALLAG</sequence>
<keyword evidence="6 7" id="KW-0676">Redox-active center</keyword>
<comment type="similarity">
    <text evidence="2 7">Belongs to the glutaredoxin family.</text>
</comment>
<evidence type="ECO:0000313" key="9">
    <source>
        <dbReference type="EMBL" id="ANK13620.1"/>
    </source>
</evidence>
<evidence type="ECO:0000256" key="7">
    <source>
        <dbReference type="RuleBase" id="RU364065"/>
    </source>
</evidence>
<accession>A0A192D683</accession>
<evidence type="ECO:0000256" key="6">
    <source>
        <dbReference type="ARBA" id="ARBA00023284"/>
    </source>
</evidence>